<comment type="caution">
    <text evidence="2">The sequence shown here is derived from an EMBL/GenBank/DDBJ whole genome shotgun (WGS) entry which is preliminary data.</text>
</comment>
<evidence type="ECO:0000313" key="3">
    <source>
        <dbReference type="Proteomes" id="UP000308054"/>
    </source>
</evidence>
<proteinExistence type="predicted"/>
<dbReference type="AlphaFoldDB" id="A0A4S2GY23"/>
<dbReference type="OrthoDB" id="2988517at2"/>
<name>A0A4S2GY23_9PROT</name>
<dbReference type="InterPro" id="IPR025979">
    <property type="entry name" value="ChrR-like_cupin_dom"/>
</dbReference>
<reference evidence="2 3" key="1">
    <citation type="journal article" date="2017" name="Int. J. Syst. Evol. Microbiol.">
        <title>Marinicauda algicola sp. nov., isolated from a marine red alga Rhodosorus marinus.</title>
        <authorList>
            <person name="Jeong S.E."/>
            <person name="Jeon S.H."/>
            <person name="Chun B.H."/>
            <person name="Kim D.W."/>
            <person name="Jeon C.O."/>
        </authorList>
    </citation>
    <scope>NUCLEOTIDE SEQUENCE [LARGE SCALE GENOMIC DNA]</scope>
    <source>
        <strain evidence="2 3">JCM 31718</strain>
    </source>
</reference>
<dbReference type="InterPro" id="IPR014710">
    <property type="entry name" value="RmlC-like_jellyroll"/>
</dbReference>
<dbReference type="InterPro" id="IPR041916">
    <property type="entry name" value="Anti_sigma_zinc_sf"/>
</dbReference>
<dbReference type="Proteomes" id="UP000308054">
    <property type="component" value="Unassembled WGS sequence"/>
</dbReference>
<organism evidence="2 3">
    <name type="scientific">Marinicauda algicola</name>
    <dbReference type="NCBI Taxonomy" id="2029849"/>
    <lineage>
        <taxon>Bacteria</taxon>
        <taxon>Pseudomonadati</taxon>
        <taxon>Pseudomonadota</taxon>
        <taxon>Alphaproteobacteria</taxon>
        <taxon>Maricaulales</taxon>
        <taxon>Maricaulaceae</taxon>
        <taxon>Marinicauda</taxon>
    </lineage>
</organism>
<feature type="domain" description="ChrR-like cupin" evidence="1">
    <location>
        <begin position="105"/>
        <end position="192"/>
    </location>
</feature>
<dbReference type="SUPFAM" id="SSF51182">
    <property type="entry name" value="RmlC-like cupins"/>
    <property type="match status" value="1"/>
</dbReference>
<evidence type="ECO:0000259" key="1">
    <source>
        <dbReference type="Pfam" id="PF12973"/>
    </source>
</evidence>
<accession>A0A4S2GY23</accession>
<keyword evidence="3" id="KW-1185">Reference proteome</keyword>
<protein>
    <submittedName>
        <fullName evidence="2">Cupin domain-containing protein</fullName>
    </submittedName>
</protein>
<gene>
    <name evidence="2" type="ORF">E5163_13670</name>
</gene>
<sequence>MTLIDDGLLLDHASGAAPAALSALALAQAELRPEAARRLGLAEAALGALLEGESPARLDPEARSRLLARLEGAPQDVPVAAPRRAPDDALPGALRAHLSGNGALGWRKRAGGRGEIRLETLCEPGVEAALIRLEPGRTIPRHDHGGEEYTLVLSGAFSDERALYRRGDVCTGGPGETHTPRVEGEETCICLIVSLGRMKFENPLIALYDRFLARRS</sequence>
<dbReference type="Pfam" id="PF12973">
    <property type="entry name" value="Cupin_7"/>
    <property type="match status" value="1"/>
</dbReference>
<evidence type="ECO:0000313" key="2">
    <source>
        <dbReference type="EMBL" id="TGY87953.1"/>
    </source>
</evidence>
<dbReference type="InterPro" id="IPR011051">
    <property type="entry name" value="RmlC_Cupin_sf"/>
</dbReference>
<dbReference type="EMBL" id="SRXW01000004">
    <property type="protein sequence ID" value="TGY87953.1"/>
    <property type="molecule type" value="Genomic_DNA"/>
</dbReference>
<dbReference type="RefSeq" id="WP_135996924.1">
    <property type="nucleotide sequence ID" value="NZ_CP071057.1"/>
</dbReference>
<dbReference type="Gene3D" id="2.60.120.10">
    <property type="entry name" value="Jelly Rolls"/>
    <property type="match status" value="1"/>
</dbReference>
<dbReference type="Gene3D" id="1.10.10.1320">
    <property type="entry name" value="Anti-sigma factor, zinc-finger domain"/>
    <property type="match status" value="1"/>
</dbReference>